<evidence type="ECO:0000313" key="2">
    <source>
        <dbReference type="EMBL" id="AJD49928.1"/>
    </source>
</evidence>
<dbReference type="STRING" id="391936.S7S_17580"/>
<dbReference type="SUPFAM" id="SSF47598">
    <property type="entry name" value="Ribbon-helix-helix"/>
    <property type="match status" value="1"/>
</dbReference>
<dbReference type="EMBL" id="CP004387">
    <property type="protein sequence ID" value="AJD49928.1"/>
    <property type="molecule type" value="Genomic_DNA"/>
</dbReference>
<dbReference type="AlphaFoldDB" id="A0A0B4XTW6"/>
<dbReference type="GO" id="GO:0006355">
    <property type="term" value="P:regulation of DNA-templated transcription"/>
    <property type="evidence" value="ECO:0007669"/>
    <property type="project" value="InterPro"/>
</dbReference>
<dbReference type="OrthoDB" id="2389872at2"/>
<name>A0A0B4XTW6_9GAMM</name>
<dbReference type="Pfam" id="PF22513">
    <property type="entry name" value="FitA-like_RHH"/>
    <property type="match status" value="1"/>
</dbReference>
<evidence type="ECO:0000313" key="3">
    <source>
        <dbReference type="Proteomes" id="UP000006764"/>
    </source>
</evidence>
<reference evidence="2 3" key="1">
    <citation type="journal article" date="2012" name="J. Bacteriol.">
        <title>Genome sequence of an alkane-degrading bacterium, Alcanivorax pacificus type strain W11-5, isolated from deep sea sediment.</title>
        <authorList>
            <person name="Lai Q."/>
            <person name="Shao Z."/>
        </authorList>
    </citation>
    <scope>NUCLEOTIDE SEQUENCE [LARGE SCALE GENOMIC DNA]</scope>
    <source>
        <strain evidence="2 3">W11-5</strain>
    </source>
</reference>
<dbReference type="InterPro" id="IPR013321">
    <property type="entry name" value="Arc_rbn_hlx_hlx"/>
</dbReference>
<gene>
    <name evidence="2" type="ORF">S7S_17580</name>
</gene>
<dbReference type="InterPro" id="IPR053853">
    <property type="entry name" value="FitA-like_RHH"/>
</dbReference>
<accession>A0A0B4XTW6</accession>
<evidence type="ECO:0000259" key="1">
    <source>
        <dbReference type="Pfam" id="PF22513"/>
    </source>
</evidence>
<dbReference type="Proteomes" id="UP000006764">
    <property type="component" value="Chromosome"/>
</dbReference>
<keyword evidence="3" id="KW-1185">Reference proteome</keyword>
<proteinExistence type="predicted"/>
<dbReference type="RefSeq" id="WP_008734790.1">
    <property type="nucleotide sequence ID" value="NZ_CP004387.1"/>
</dbReference>
<dbReference type="InterPro" id="IPR010985">
    <property type="entry name" value="Ribbon_hlx_hlx"/>
</dbReference>
<organism evidence="2 3">
    <name type="scientific">Isoalcanivorax pacificus W11-5</name>
    <dbReference type="NCBI Taxonomy" id="391936"/>
    <lineage>
        <taxon>Bacteria</taxon>
        <taxon>Pseudomonadati</taxon>
        <taxon>Pseudomonadota</taxon>
        <taxon>Gammaproteobacteria</taxon>
        <taxon>Oceanospirillales</taxon>
        <taxon>Alcanivoracaceae</taxon>
        <taxon>Isoalcanivorax</taxon>
    </lineage>
</organism>
<dbReference type="HOGENOM" id="CLU_168829_2_1_6"/>
<protein>
    <submittedName>
        <fullName evidence="2">Putative plasmid stability protein</fullName>
    </submittedName>
</protein>
<sequence>MNDLTIMGLDKDLMARLADRAAKQGRSIEEEARDILRITLYQESDTSESLVDAIQARVKAAGIGVDFDLPSRDKIR</sequence>
<dbReference type="KEGG" id="apac:S7S_17580"/>
<dbReference type="Gene3D" id="1.10.1220.10">
    <property type="entry name" value="Met repressor-like"/>
    <property type="match status" value="1"/>
</dbReference>
<feature type="domain" description="Antitoxin FitA-like ribbon-helix-helix" evidence="1">
    <location>
        <begin position="4"/>
        <end position="37"/>
    </location>
</feature>